<sequence length="313" mass="31965">MAVDPALAQGRGPEHRHRARRRTRRDRRLGRRGGRDMSILLSLGAALSYGLSDFNGGLFSRRGGAWAVSLLAQLGGTALVLVVVLFDGGSPHSTDLAWAVLAGVANGFGTAFLYRGLSSGRMGVVAPVSGVGSVLVPVVVGLLTGERPGSLVLLGVLLAFPAIWLVSREPVEGPTTGSGSGLGDGVLAGLGFGTLFAALAQIPEEAGFLPLALNQLVAGGAIILVATALRQPWLPRNRYALGGLLSGVLGALATGLFQVATQQGYLTVAAVITSLYPAFTVMLAATVLREHVHRTQALGLALCAGAVVLVAAG</sequence>
<reference evidence="5 6" key="1">
    <citation type="journal article" date="2019" name="Int. J. Syst. Evol. Microbiol.">
        <title>The Global Catalogue of Microorganisms (GCM) 10K type strain sequencing project: providing services to taxonomists for standard genome sequencing and annotation.</title>
        <authorList>
            <consortium name="The Broad Institute Genomics Platform"/>
            <consortium name="The Broad Institute Genome Sequencing Center for Infectious Disease"/>
            <person name="Wu L."/>
            <person name="Ma J."/>
        </authorList>
    </citation>
    <scope>NUCLEOTIDE SEQUENCE [LARGE SCALE GENOMIC DNA]</scope>
    <source>
        <strain evidence="5 6">JCM 11813</strain>
    </source>
</reference>
<feature type="transmembrane region" description="Helical" evidence="3">
    <location>
        <begin position="295"/>
        <end position="312"/>
    </location>
</feature>
<proteinExistence type="inferred from homology"/>
<keyword evidence="3" id="KW-1133">Transmembrane helix</keyword>
<feature type="transmembrane region" description="Helical" evidence="3">
    <location>
        <begin position="265"/>
        <end position="288"/>
    </location>
</feature>
<feature type="region of interest" description="Disordered" evidence="2">
    <location>
        <begin position="1"/>
        <end position="30"/>
    </location>
</feature>
<feature type="domain" description="EamA" evidence="4">
    <location>
        <begin position="38"/>
        <end position="167"/>
    </location>
</feature>
<dbReference type="PANTHER" id="PTHR22911">
    <property type="entry name" value="ACYL-MALONYL CONDENSING ENZYME-RELATED"/>
    <property type="match status" value="1"/>
</dbReference>
<dbReference type="Gene3D" id="1.10.3730.20">
    <property type="match status" value="1"/>
</dbReference>
<dbReference type="Pfam" id="PF00892">
    <property type="entry name" value="EamA"/>
    <property type="match status" value="2"/>
</dbReference>
<gene>
    <name evidence="5" type="ORF">GCM10009606_33080</name>
</gene>
<dbReference type="SUPFAM" id="SSF103481">
    <property type="entry name" value="Multidrug resistance efflux transporter EmrE"/>
    <property type="match status" value="2"/>
</dbReference>
<dbReference type="InterPro" id="IPR037185">
    <property type="entry name" value="EmrE-like"/>
</dbReference>
<accession>A0ABN1UI59</accession>
<feature type="transmembrane region" description="Helical" evidence="3">
    <location>
        <begin position="37"/>
        <end position="54"/>
    </location>
</feature>
<comment type="similarity">
    <text evidence="1">Belongs to the EamA transporter family.</text>
</comment>
<feature type="transmembrane region" description="Helical" evidence="3">
    <location>
        <begin position="66"/>
        <end position="86"/>
    </location>
</feature>
<feature type="transmembrane region" description="Helical" evidence="3">
    <location>
        <begin position="208"/>
        <end position="227"/>
    </location>
</feature>
<evidence type="ECO:0000313" key="5">
    <source>
        <dbReference type="EMBL" id="GAA1151889.1"/>
    </source>
</evidence>
<evidence type="ECO:0000256" key="3">
    <source>
        <dbReference type="SAM" id="Phobius"/>
    </source>
</evidence>
<feature type="transmembrane region" description="Helical" evidence="3">
    <location>
        <begin position="179"/>
        <end position="202"/>
    </location>
</feature>
<evidence type="ECO:0000256" key="2">
    <source>
        <dbReference type="SAM" id="MobiDB-lite"/>
    </source>
</evidence>
<feature type="compositionally biased region" description="Basic residues" evidence="2">
    <location>
        <begin position="14"/>
        <end position="30"/>
    </location>
</feature>
<evidence type="ECO:0000259" key="4">
    <source>
        <dbReference type="Pfam" id="PF00892"/>
    </source>
</evidence>
<dbReference type="InterPro" id="IPR000620">
    <property type="entry name" value="EamA_dom"/>
</dbReference>
<keyword evidence="6" id="KW-1185">Reference proteome</keyword>
<protein>
    <submittedName>
        <fullName evidence="5">DMT family transporter</fullName>
    </submittedName>
</protein>
<evidence type="ECO:0000256" key="1">
    <source>
        <dbReference type="ARBA" id="ARBA00007362"/>
    </source>
</evidence>
<keyword evidence="3" id="KW-0812">Transmembrane</keyword>
<dbReference type="Proteomes" id="UP001499979">
    <property type="component" value="Unassembled WGS sequence"/>
</dbReference>
<dbReference type="EMBL" id="BAAAJE010000017">
    <property type="protein sequence ID" value="GAA1151889.1"/>
    <property type="molecule type" value="Genomic_DNA"/>
</dbReference>
<organism evidence="5 6">
    <name type="scientific">Nocardioides aquiterrae</name>
    <dbReference type="NCBI Taxonomy" id="203799"/>
    <lineage>
        <taxon>Bacteria</taxon>
        <taxon>Bacillati</taxon>
        <taxon>Actinomycetota</taxon>
        <taxon>Actinomycetes</taxon>
        <taxon>Propionibacteriales</taxon>
        <taxon>Nocardioidaceae</taxon>
        <taxon>Nocardioides</taxon>
    </lineage>
</organism>
<name>A0ABN1UI59_9ACTN</name>
<feature type="transmembrane region" description="Helical" evidence="3">
    <location>
        <begin position="124"/>
        <end position="143"/>
    </location>
</feature>
<feature type="transmembrane region" description="Helical" evidence="3">
    <location>
        <begin position="98"/>
        <end position="117"/>
    </location>
</feature>
<feature type="domain" description="EamA" evidence="4">
    <location>
        <begin position="186"/>
        <end position="310"/>
    </location>
</feature>
<keyword evidence="3" id="KW-0472">Membrane</keyword>
<feature type="transmembrane region" description="Helical" evidence="3">
    <location>
        <begin position="149"/>
        <end position="167"/>
    </location>
</feature>
<evidence type="ECO:0000313" key="6">
    <source>
        <dbReference type="Proteomes" id="UP001499979"/>
    </source>
</evidence>
<feature type="transmembrane region" description="Helical" evidence="3">
    <location>
        <begin position="239"/>
        <end position="259"/>
    </location>
</feature>
<comment type="caution">
    <text evidence="5">The sequence shown here is derived from an EMBL/GenBank/DDBJ whole genome shotgun (WGS) entry which is preliminary data.</text>
</comment>